<sequence>MKILLLGQTGQVGFELKRVFSPLGNIVAPTRDQLDLLNKQAVADYLSEHKPSLILNAAAYTAVDKAESEHELASRLNGGLPQQLADYAKQANASLIHYSSDYVYPGQGDQPFDESAPTGPLSVYGKTKLEGDDAVTASGCQHWIFRTSWVYSARGHNFMRTMLRLGKDKTELKVVADQIGAPTPARLIAQVSLLAYLRDIPAGTYHLAPRGKTSWQGFAKAIFSLYRTMGHPLAIESEAVHAIPTADYPTPAKRPLNSRLALTKLEAALDIALPQWESQLEQTLEESIDRETA</sequence>
<dbReference type="NCBIfam" id="TIGR01214">
    <property type="entry name" value="rmlD"/>
    <property type="match status" value="1"/>
</dbReference>
<dbReference type="Pfam" id="PF04321">
    <property type="entry name" value="RmlD_sub_bind"/>
    <property type="match status" value="1"/>
</dbReference>
<dbReference type="SUPFAM" id="SSF51735">
    <property type="entry name" value="NAD(P)-binding Rossmann-fold domains"/>
    <property type="match status" value="1"/>
</dbReference>
<comment type="catalytic activity">
    <reaction evidence="5 6">
        <text>dTDP-beta-L-rhamnose + NADP(+) = dTDP-4-dehydro-beta-L-rhamnose + NADPH + H(+)</text>
        <dbReference type="Rhea" id="RHEA:21796"/>
        <dbReference type="ChEBI" id="CHEBI:15378"/>
        <dbReference type="ChEBI" id="CHEBI:57510"/>
        <dbReference type="ChEBI" id="CHEBI:57783"/>
        <dbReference type="ChEBI" id="CHEBI:58349"/>
        <dbReference type="ChEBI" id="CHEBI:62830"/>
        <dbReference type="EC" id="1.1.1.133"/>
    </reaction>
</comment>
<reference evidence="8 9" key="1">
    <citation type="submission" date="2018-11" db="EMBL/GenBank/DDBJ databases">
        <title>Genomic Encyclopedia of Type Strains, Phase IV (KMG-IV): sequencing the most valuable type-strain genomes for metagenomic binning, comparative biology and taxonomic classification.</title>
        <authorList>
            <person name="Goeker M."/>
        </authorList>
    </citation>
    <scope>NUCLEOTIDE SEQUENCE [LARGE SCALE GENOMIC DNA]</scope>
    <source>
        <strain evidence="8 9">DSM 16974</strain>
    </source>
</reference>
<comment type="caution">
    <text evidence="8">The sequence shown here is derived from an EMBL/GenBank/DDBJ whole genome shotgun (WGS) entry which is preliminary data.</text>
</comment>
<evidence type="ECO:0000256" key="1">
    <source>
        <dbReference type="ARBA" id="ARBA00004781"/>
    </source>
</evidence>
<dbReference type="GO" id="GO:0008831">
    <property type="term" value="F:dTDP-4-dehydrorhamnose reductase activity"/>
    <property type="evidence" value="ECO:0007669"/>
    <property type="project" value="UniProtKB-EC"/>
</dbReference>
<dbReference type="PANTHER" id="PTHR10491">
    <property type="entry name" value="DTDP-4-DEHYDRORHAMNOSE REDUCTASE"/>
    <property type="match status" value="1"/>
</dbReference>
<dbReference type="GO" id="GO:0019305">
    <property type="term" value="P:dTDP-rhamnose biosynthetic process"/>
    <property type="evidence" value="ECO:0007669"/>
    <property type="project" value="UniProtKB-UniPathway"/>
</dbReference>
<name>A0A3N1P020_9GAMM</name>
<accession>A0A3N1P020</accession>
<dbReference type="CDD" id="cd05254">
    <property type="entry name" value="dTDP_HR_like_SDR_e"/>
    <property type="match status" value="1"/>
</dbReference>
<evidence type="ECO:0000256" key="2">
    <source>
        <dbReference type="ARBA" id="ARBA00010944"/>
    </source>
</evidence>
<dbReference type="GO" id="GO:0005829">
    <property type="term" value="C:cytosol"/>
    <property type="evidence" value="ECO:0007669"/>
    <property type="project" value="TreeGrafter"/>
</dbReference>
<dbReference type="EMBL" id="RJUK01000001">
    <property type="protein sequence ID" value="ROQ20040.1"/>
    <property type="molecule type" value="Genomic_DNA"/>
</dbReference>
<evidence type="ECO:0000256" key="4">
    <source>
        <dbReference type="ARBA" id="ARBA00017099"/>
    </source>
</evidence>
<keyword evidence="6" id="KW-0521">NADP</keyword>
<evidence type="ECO:0000313" key="9">
    <source>
        <dbReference type="Proteomes" id="UP000273643"/>
    </source>
</evidence>
<dbReference type="InterPro" id="IPR036291">
    <property type="entry name" value="NAD(P)-bd_dom_sf"/>
</dbReference>
<keyword evidence="9" id="KW-1185">Reference proteome</keyword>
<dbReference type="OrthoDB" id="9803892at2"/>
<dbReference type="UniPathway" id="UPA00124"/>
<dbReference type="GO" id="GO:0009243">
    <property type="term" value="P:O antigen biosynthetic process"/>
    <property type="evidence" value="ECO:0007669"/>
    <property type="project" value="UniProtKB-UniPathway"/>
</dbReference>
<evidence type="ECO:0000256" key="3">
    <source>
        <dbReference type="ARBA" id="ARBA00012929"/>
    </source>
</evidence>
<dbReference type="InterPro" id="IPR005913">
    <property type="entry name" value="dTDP_dehydrorham_reduct"/>
</dbReference>
<comment type="cofactor">
    <cofactor evidence="6">
        <name>Mg(2+)</name>
        <dbReference type="ChEBI" id="CHEBI:18420"/>
    </cofactor>
    <text evidence="6">Binds 1 Mg(2+) ion per monomer.</text>
</comment>
<dbReference type="Proteomes" id="UP000273643">
    <property type="component" value="Unassembled WGS sequence"/>
</dbReference>
<dbReference type="Gene3D" id="3.40.50.720">
    <property type="entry name" value="NAD(P)-binding Rossmann-like Domain"/>
    <property type="match status" value="1"/>
</dbReference>
<organism evidence="8 9">
    <name type="scientific">Marinimicrobium koreense</name>
    <dbReference type="NCBI Taxonomy" id="306545"/>
    <lineage>
        <taxon>Bacteria</taxon>
        <taxon>Pseudomonadati</taxon>
        <taxon>Pseudomonadota</taxon>
        <taxon>Gammaproteobacteria</taxon>
        <taxon>Cellvibrionales</taxon>
        <taxon>Cellvibrionaceae</taxon>
        <taxon>Marinimicrobium</taxon>
    </lineage>
</organism>
<dbReference type="AlphaFoldDB" id="A0A3N1P020"/>
<evidence type="ECO:0000256" key="5">
    <source>
        <dbReference type="ARBA" id="ARBA00048200"/>
    </source>
</evidence>
<proteinExistence type="inferred from homology"/>
<protein>
    <recommendedName>
        <fullName evidence="4 6">dTDP-4-dehydrorhamnose reductase</fullName>
        <ecNumber evidence="3 6">1.1.1.133</ecNumber>
    </recommendedName>
</protein>
<dbReference type="UniPathway" id="UPA00281"/>
<comment type="similarity">
    <text evidence="2 6">Belongs to the dTDP-4-dehydrorhamnose reductase family.</text>
</comment>
<dbReference type="Gene3D" id="3.90.25.10">
    <property type="entry name" value="UDP-galactose 4-epimerase, domain 1"/>
    <property type="match status" value="1"/>
</dbReference>
<dbReference type="RefSeq" id="WP_123637288.1">
    <property type="nucleotide sequence ID" value="NZ_RJUK01000001.1"/>
</dbReference>
<dbReference type="InterPro" id="IPR029903">
    <property type="entry name" value="RmlD-like-bd"/>
</dbReference>
<evidence type="ECO:0000313" key="8">
    <source>
        <dbReference type="EMBL" id="ROQ20040.1"/>
    </source>
</evidence>
<comment type="pathway">
    <text evidence="1 6">Carbohydrate biosynthesis; dTDP-L-rhamnose biosynthesis.</text>
</comment>
<dbReference type="EC" id="1.1.1.133" evidence="3 6"/>
<gene>
    <name evidence="8" type="ORF">EDC38_0633</name>
</gene>
<comment type="function">
    <text evidence="6">Catalyzes the reduction of dTDP-6-deoxy-L-lyxo-4-hexulose to yield dTDP-L-rhamnose.</text>
</comment>
<dbReference type="PANTHER" id="PTHR10491:SF4">
    <property type="entry name" value="METHIONINE ADENOSYLTRANSFERASE 2 SUBUNIT BETA"/>
    <property type="match status" value="1"/>
</dbReference>
<evidence type="ECO:0000256" key="6">
    <source>
        <dbReference type="RuleBase" id="RU364082"/>
    </source>
</evidence>
<evidence type="ECO:0000259" key="7">
    <source>
        <dbReference type="Pfam" id="PF04321"/>
    </source>
</evidence>
<keyword evidence="6" id="KW-0560">Oxidoreductase</keyword>
<feature type="domain" description="RmlD-like substrate binding" evidence="7">
    <location>
        <begin position="1"/>
        <end position="286"/>
    </location>
</feature>